<dbReference type="EMBL" id="SJPP01000001">
    <property type="protein sequence ID" value="TWU14960.1"/>
    <property type="molecule type" value="Genomic_DNA"/>
</dbReference>
<accession>A0A5C6BRT8</accession>
<dbReference type="Proteomes" id="UP000320735">
    <property type="component" value="Unassembled WGS sequence"/>
</dbReference>
<name>A0A5C6BRT8_9PLAN</name>
<reference evidence="1 2" key="1">
    <citation type="submission" date="2019-02" db="EMBL/GenBank/DDBJ databases">
        <title>Deep-cultivation of Planctomycetes and their phenomic and genomic characterization uncovers novel biology.</title>
        <authorList>
            <person name="Wiegand S."/>
            <person name="Jogler M."/>
            <person name="Boedeker C."/>
            <person name="Pinto D."/>
            <person name="Vollmers J."/>
            <person name="Rivas-Marin E."/>
            <person name="Kohn T."/>
            <person name="Peeters S.H."/>
            <person name="Heuer A."/>
            <person name="Rast P."/>
            <person name="Oberbeckmann S."/>
            <person name="Bunk B."/>
            <person name="Jeske O."/>
            <person name="Meyerdierks A."/>
            <person name="Storesund J.E."/>
            <person name="Kallscheuer N."/>
            <person name="Luecker S."/>
            <person name="Lage O.M."/>
            <person name="Pohl T."/>
            <person name="Merkel B.J."/>
            <person name="Hornburger P."/>
            <person name="Mueller R.-W."/>
            <person name="Bruemmer F."/>
            <person name="Labrenz M."/>
            <person name="Spormann A.M."/>
            <person name="Op Den Camp H."/>
            <person name="Overmann J."/>
            <person name="Amann R."/>
            <person name="Jetten M.S.M."/>
            <person name="Mascher T."/>
            <person name="Medema M.H."/>
            <person name="Devos D.P."/>
            <person name="Kaster A.-K."/>
            <person name="Ovreas L."/>
            <person name="Rohde M."/>
            <person name="Galperin M.Y."/>
            <person name="Jogler C."/>
        </authorList>
    </citation>
    <scope>NUCLEOTIDE SEQUENCE [LARGE SCALE GENOMIC DNA]</scope>
    <source>
        <strain evidence="1 2">CA54</strain>
    </source>
</reference>
<organism evidence="1 2">
    <name type="scientific">Symmachiella macrocystis</name>
    <dbReference type="NCBI Taxonomy" id="2527985"/>
    <lineage>
        <taxon>Bacteria</taxon>
        <taxon>Pseudomonadati</taxon>
        <taxon>Planctomycetota</taxon>
        <taxon>Planctomycetia</taxon>
        <taxon>Planctomycetales</taxon>
        <taxon>Planctomycetaceae</taxon>
        <taxon>Symmachiella</taxon>
    </lineage>
</organism>
<protein>
    <submittedName>
        <fullName evidence="1">Uncharacterized protein</fullName>
    </submittedName>
</protein>
<gene>
    <name evidence="1" type="ORF">CA54_38300</name>
</gene>
<evidence type="ECO:0000313" key="2">
    <source>
        <dbReference type="Proteomes" id="UP000320735"/>
    </source>
</evidence>
<sequence length="40" mass="4374">MLRLLIPQILLAVSRRSCVVAPGQQSTTKICKIRHGETVG</sequence>
<dbReference type="AlphaFoldDB" id="A0A5C6BRT8"/>
<proteinExistence type="predicted"/>
<evidence type="ECO:0000313" key="1">
    <source>
        <dbReference type="EMBL" id="TWU14960.1"/>
    </source>
</evidence>
<keyword evidence="2" id="KW-1185">Reference proteome</keyword>
<comment type="caution">
    <text evidence="1">The sequence shown here is derived from an EMBL/GenBank/DDBJ whole genome shotgun (WGS) entry which is preliminary data.</text>
</comment>